<dbReference type="EMBL" id="AWGB01000012">
    <property type="protein sequence ID" value="ESQ92531.1"/>
    <property type="molecule type" value="Genomic_DNA"/>
</dbReference>
<gene>
    <name evidence="1" type="ORF">ABENE_07800</name>
</gene>
<reference evidence="1 2" key="1">
    <citation type="journal article" date="2014" name="Nature">
        <title>Sequential evolution of bacterial morphology by co-option of a developmental regulator.</title>
        <authorList>
            <person name="Jiang C."/>
            <person name="Brown P.J."/>
            <person name="Ducret A."/>
            <person name="Brun Y.V."/>
        </authorList>
    </citation>
    <scope>NUCLEOTIDE SEQUENCE [LARGE SCALE GENOMIC DNA]</scope>
    <source>
        <strain evidence="1 2">DSM 16100</strain>
    </source>
</reference>
<dbReference type="eggNOG" id="ENOG50338H0">
    <property type="taxonomic scope" value="Bacteria"/>
</dbReference>
<organism evidence="1 2">
    <name type="scientific">Asticcacaulis benevestitus DSM 16100 = ATCC BAA-896</name>
    <dbReference type="NCBI Taxonomy" id="1121022"/>
    <lineage>
        <taxon>Bacteria</taxon>
        <taxon>Pseudomonadati</taxon>
        <taxon>Pseudomonadota</taxon>
        <taxon>Alphaproteobacteria</taxon>
        <taxon>Caulobacterales</taxon>
        <taxon>Caulobacteraceae</taxon>
        <taxon>Asticcacaulis</taxon>
    </lineage>
</organism>
<evidence type="ECO:0000313" key="2">
    <source>
        <dbReference type="Proteomes" id="UP000017837"/>
    </source>
</evidence>
<proteinExistence type="predicted"/>
<sequence>MTFFPGCIWAQWTRPIFCARRKTNMRIQFTSIDRPKLAAKTLSRFIPSLPLSKAQQALAKASDYRDWHELEQSIGGQATSPPDQMWDEHLFRDRSVDLIIRLSELTGASTGDIQHALARSRLTGDRRWTLDDDIEIRLRIWRRMGLLKTGRHQPGSLVRIKDVPHSASGYMCTSGGLVRVFTERGTGHRTASEIVVPRSPLPDFLPAFLWLPYGFWTLPDGARLVFSREYLPLWYLKPGQKPERIPPWLWIEQIEDETYFAHGREWEWYYPAYRQTCIRWLAENGIHGLPILADALPLFMQSGVTEIEIAVAVMATSTTEPDPTGPWTRYSRYNKVHLDKNDPYF</sequence>
<comment type="caution">
    <text evidence="1">The sequence shown here is derived from an EMBL/GenBank/DDBJ whole genome shotgun (WGS) entry which is preliminary data.</text>
</comment>
<dbReference type="AlphaFoldDB" id="V4PVW8"/>
<name>V4PVW8_9CAUL</name>
<accession>V4PVW8</accession>
<keyword evidence="2" id="KW-1185">Reference proteome</keyword>
<protein>
    <submittedName>
        <fullName evidence="1">Uncharacterized protein</fullName>
    </submittedName>
</protein>
<evidence type="ECO:0000313" key="1">
    <source>
        <dbReference type="EMBL" id="ESQ92531.1"/>
    </source>
</evidence>
<dbReference type="Proteomes" id="UP000017837">
    <property type="component" value="Unassembled WGS sequence"/>
</dbReference>
<dbReference type="PATRIC" id="fig|1121022.4.peg.1568"/>